<dbReference type="PANTHER" id="PTHR15672">
    <property type="entry name" value="CAMP-REGULATED PHOSPHOPROTEIN 21 RELATED R3H DOMAIN CONTAINING PROTEIN"/>
    <property type="match status" value="1"/>
</dbReference>
<evidence type="ECO:0000256" key="1">
    <source>
        <dbReference type="ARBA" id="ARBA00022553"/>
    </source>
</evidence>
<feature type="domain" description="R3H" evidence="2">
    <location>
        <begin position="88"/>
        <end position="157"/>
    </location>
</feature>
<dbReference type="PANTHER" id="PTHR15672:SF8">
    <property type="entry name" value="PROTEIN ENCORE"/>
    <property type="match status" value="1"/>
</dbReference>
<dbReference type="GO" id="GO:0003676">
    <property type="term" value="F:nucleic acid binding"/>
    <property type="evidence" value="ECO:0007669"/>
    <property type="project" value="UniProtKB-UniRule"/>
</dbReference>
<proteinExistence type="predicted"/>
<gene>
    <name evidence="3" type="ORF">CB5_LOCUS21776</name>
</gene>
<keyword evidence="1" id="KW-0597">Phosphoprotein</keyword>
<dbReference type="CDD" id="cd02642">
    <property type="entry name" value="R3H_encore_like"/>
    <property type="match status" value="1"/>
</dbReference>
<dbReference type="InterPro" id="IPR001374">
    <property type="entry name" value="R3H_dom"/>
</dbReference>
<organism evidence="3">
    <name type="scientific">Ananas comosus var. bracteatus</name>
    <name type="common">red pineapple</name>
    <dbReference type="NCBI Taxonomy" id="296719"/>
    <lineage>
        <taxon>Eukaryota</taxon>
        <taxon>Viridiplantae</taxon>
        <taxon>Streptophyta</taxon>
        <taxon>Embryophyta</taxon>
        <taxon>Tracheophyta</taxon>
        <taxon>Spermatophyta</taxon>
        <taxon>Magnoliopsida</taxon>
        <taxon>Liliopsida</taxon>
        <taxon>Poales</taxon>
        <taxon>Bromeliaceae</taxon>
        <taxon>Bromelioideae</taxon>
        <taxon>Ananas</taxon>
    </lineage>
</organism>
<protein>
    <recommendedName>
        <fullName evidence="2">R3H domain-containing protein</fullName>
    </recommendedName>
</protein>
<dbReference type="InterPro" id="IPR051937">
    <property type="entry name" value="R3H_domain_containing"/>
</dbReference>
<dbReference type="SMART" id="SM00393">
    <property type="entry name" value="R3H"/>
    <property type="match status" value="1"/>
</dbReference>
<sequence length="289" mass="31952">MEGSSSADDPSAPDSWEMADLEESVSRLLLSSGKNAPGADDASRLELAAAAPATLSDSSVERGGAALEDAVIEVDQFLREALEKPRERISILRMEQDIVKFIRDPTQQQLEFQALPTSYLRLAAHRLAQHYYLQSVAIPDSSSSDGSGSRVVLRKTHTECRFPPIRLADIPVNLPQEDNNTVVKLAIKQRPQRRTQNTSNANVHSMKTNYQKSCESASASGGRVAIFRDREVDRKDPDYDRNYDRYMQRFDPGFGFGGGPYTMQPLFLLLLTTILSSLSLDQATGLSSL</sequence>
<evidence type="ECO:0000313" key="3">
    <source>
        <dbReference type="EMBL" id="CAD1838565.1"/>
    </source>
</evidence>
<dbReference type="Gene3D" id="3.30.1370.50">
    <property type="entry name" value="R3H-like domain"/>
    <property type="match status" value="1"/>
</dbReference>
<dbReference type="SUPFAM" id="SSF82708">
    <property type="entry name" value="R3H domain"/>
    <property type="match status" value="1"/>
</dbReference>
<dbReference type="PROSITE" id="PS51061">
    <property type="entry name" value="R3H"/>
    <property type="match status" value="1"/>
</dbReference>
<accession>A0A6V7Q6S9</accession>
<dbReference type="Pfam" id="PF01424">
    <property type="entry name" value="R3H"/>
    <property type="match status" value="1"/>
</dbReference>
<name>A0A6V7Q6S9_ANACO</name>
<dbReference type="EMBL" id="LR862133">
    <property type="protein sequence ID" value="CAD1838565.1"/>
    <property type="molecule type" value="Genomic_DNA"/>
</dbReference>
<dbReference type="InterPro" id="IPR036867">
    <property type="entry name" value="R3H_dom_sf"/>
</dbReference>
<reference evidence="3" key="1">
    <citation type="submission" date="2020-07" db="EMBL/GenBank/DDBJ databases">
        <authorList>
            <person name="Lin J."/>
        </authorList>
    </citation>
    <scope>NUCLEOTIDE SEQUENCE</scope>
</reference>
<evidence type="ECO:0000259" key="2">
    <source>
        <dbReference type="PROSITE" id="PS51061"/>
    </source>
</evidence>
<dbReference type="AlphaFoldDB" id="A0A6V7Q6S9"/>